<evidence type="ECO:0000313" key="2">
    <source>
        <dbReference type="EMBL" id="CAA9359844.1"/>
    </source>
</evidence>
<name>A0A6J4MK85_9ACTN</name>
<protein>
    <submittedName>
        <fullName evidence="2">Uncharacterized protein</fullName>
    </submittedName>
</protein>
<reference evidence="2" key="1">
    <citation type="submission" date="2020-02" db="EMBL/GenBank/DDBJ databases">
        <authorList>
            <person name="Meier V. D."/>
        </authorList>
    </citation>
    <scope>NUCLEOTIDE SEQUENCE</scope>
    <source>
        <strain evidence="2">AVDCRST_MAG46</strain>
    </source>
</reference>
<dbReference type="EMBL" id="CADCUD010000224">
    <property type="protein sequence ID" value="CAA9359844.1"/>
    <property type="molecule type" value="Genomic_DNA"/>
</dbReference>
<sequence length="65" mass="6733">MDSPHRRAGASGSLTEQAQAAGFGCPIRQPRGHASCAAVFAMFLFLPLFIQQVLGYGPLKSGAAA</sequence>
<keyword evidence="1" id="KW-0472">Membrane</keyword>
<keyword evidence="1" id="KW-1133">Transmembrane helix</keyword>
<organism evidence="2">
    <name type="scientific">uncultured Nocardioidaceae bacterium</name>
    <dbReference type="NCBI Taxonomy" id="253824"/>
    <lineage>
        <taxon>Bacteria</taxon>
        <taxon>Bacillati</taxon>
        <taxon>Actinomycetota</taxon>
        <taxon>Actinomycetes</taxon>
        <taxon>Propionibacteriales</taxon>
        <taxon>Nocardioidaceae</taxon>
        <taxon>environmental samples</taxon>
    </lineage>
</organism>
<gene>
    <name evidence="2" type="ORF">AVDCRST_MAG46-3199</name>
</gene>
<dbReference type="AlphaFoldDB" id="A0A6J4MK85"/>
<evidence type="ECO:0000256" key="1">
    <source>
        <dbReference type="SAM" id="Phobius"/>
    </source>
</evidence>
<feature type="transmembrane region" description="Helical" evidence="1">
    <location>
        <begin position="36"/>
        <end position="54"/>
    </location>
</feature>
<proteinExistence type="predicted"/>
<keyword evidence="1" id="KW-0812">Transmembrane</keyword>
<accession>A0A6J4MK85</accession>